<feature type="domain" description="CoA carboxyltransferase N-terminal" evidence="1">
    <location>
        <begin position="13"/>
        <end position="275"/>
    </location>
</feature>
<proteinExistence type="predicted"/>
<evidence type="ECO:0000259" key="1">
    <source>
        <dbReference type="PROSITE" id="PS50980"/>
    </source>
</evidence>
<dbReference type="PROSITE" id="PS50980">
    <property type="entry name" value="COA_CT_NTER"/>
    <property type="match status" value="1"/>
</dbReference>
<dbReference type="Proteomes" id="UP000662818">
    <property type="component" value="Chromosome"/>
</dbReference>
<evidence type="ECO:0000259" key="2">
    <source>
        <dbReference type="PROSITE" id="PS50989"/>
    </source>
</evidence>
<evidence type="ECO:0000313" key="3">
    <source>
        <dbReference type="EMBL" id="QSR26980.1"/>
    </source>
</evidence>
<reference evidence="3 4" key="1">
    <citation type="submission" date="2017-06" db="EMBL/GenBank/DDBJ databases">
        <title>Complete Genome Sequence of the Soil Carbazole-Degrading Bacterium Nocardioides aromaticivorans IC177.</title>
        <authorList>
            <person name="Vejarano F."/>
            <person name="Suzuki-Minakuchi C."/>
            <person name="Ohtsubo Y."/>
            <person name="Tsuda M."/>
            <person name="Okada K."/>
            <person name="Nojiri H."/>
        </authorList>
    </citation>
    <scope>NUCLEOTIDE SEQUENCE [LARGE SCALE GENOMIC DNA]</scope>
    <source>
        <strain evidence="3 4">IC177</strain>
    </source>
</reference>
<dbReference type="InterPro" id="IPR011762">
    <property type="entry name" value="COA_CT_N"/>
</dbReference>
<dbReference type="SUPFAM" id="SSF52096">
    <property type="entry name" value="ClpP/crotonase"/>
    <property type="match status" value="2"/>
</dbReference>
<dbReference type="PROSITE" id="PS50989">
    <property type="entry name" value="COA_CT_CTER"/>
    <property type="match status" value="1"/>
</dbReference>
<evidence type="ECO:0000313" key="4">
    <source>
        <dbReference type="Proteomes" id="UP000662818"/>
    </source>
</evidence>
<accession>A0ABX7PMW9</accession>
<dbReference type="InterPro" id="IPR011763">
    <property type="entry name" value="COA_CT_C"/>
</dbReference>
<gene>
    <name evidence="3" type="ORF">CFH99_15220</name>
</gene>
<dbReference type="InterPro" id="IPR034733">
    <property type="entry name" value="AcCoA_carboxyl_beta"/>
</dbReference>
<dbReference type="InterPro" id="IPR029045">
    <property type="entry name" value="ClpP/crotonase-like_dom_sf"/>
</dbReference>
<dbReference type="Gene3D" id="3.90.226.10">
    <property type="entry name" value="2-enoyl-CoA Hydratase, Chain A, domain 1"/>
    <property type="match status" value="2"/>
</dbReference>
<dbReference type="EMBL" id="CP022295">
    <property type="protein sequence ID" value="QSR26980.1"/>
    <property type="molecule type" value="Genomic_DNA"/>
</dbReference>
<name>A0ABX7PMW9_9ACTN</name>
<organism evidence="3 4">
    <name type="scientific">Nocardioides aromaticivorans</name>
    <dbReference type="NCBI Taxonomy" id="200618"/>
    <lineage>
        <taxon>Bacteria</taxon>
        <taxon>Bacillati</taxon>
        <taxon>Actinomycetota</taxon>
        <taxon>Actinomycetes</taxon>
        <taxon>Propionibacteriales</taxon>
        <taxon>Nocardioidaceae</taxon>
        <taxon>Nocardioides</taxon>
    </lineage>
</organism>
<dbReference type="InterPro" id="IPR051047">
    <property type="entry name" value="AccD/PCCB"/>
</dbReference>
<sequence>MGEDEPVTDDSTAETPAHGLTEVLARRFLTTDDARADKVARWHAKGRRTARENIADLVDADSFVEYGRFVTAAQEQRRPLAELVVEAPADGIIGGTATVDGVPCAVLSYDYLVMAGTQGMRGHRKSDRLIEVVGRMGLPTVFFTEGGGGRPGDVDLPLVSALDVGSFALWGELQGVVPRIAVVSGRCFAGNAVIAGCADLRIATPDANLGMAGPAMIAGGGLGHFAAEDIGPVSDQAANGVLDVVVDDEAAAVDVVRRLLGLLHDPDLGAGGPGADPAALRTMLPENDREAFDVRPVVEALADDDSVVWLRDAWAPELVTALARIDGLAVGIVANQSTVLAGALTADASTKAADFLDLCERWRLPVVSLVDTPGFMVGPDAERTGLVREASRMVTAGARLTTPLVGIVLRRGYGLGAQAMLGGSTHRPLLTVAWPDAHLGAMGLEGAVRLALAHELAALPEDEREATVVRHTAELREHAKALNAARVFEIDDVVDPAETRALVAATIRRAG</sequence>
<dbReference type="PANTHER" id="PTHR43842">
    <property type="entry name" value="PROPIONYL-COA CARBOXYLASE BETA CHAIN"/>
    <property type="match status" value="1"/>
</dbReference>
<protein>
    <submittedName>
        <fullName evidence="3">Biotin carboxylase</fullName>
    </submittedName>
</protein>
<feature type="domain" description="CoA carboxyltransferase C-terminal" evidence="2">
    <location>
        <begin position="272"/>
        <end position="511"/>
    </location>
</feature>
<dbReference type="PANTHER" id="PTHR43842:SF2">
    <property type="entry name" value="PROPIONYL-COA CARBOXYLASE BETA CHAIN, MITOCHONDRIAL"/>
    <property type="match status" value="1"/>
</dbReference>
<dbReference type="Pfam" id="PF01039">
    <property type="entry name" value="Carboxyl_trans"/>
    <property type="match status" value="1"/>
</dbReference>
<keyword evidence="4" id="KW-1185">Reference proteome</keyword>